<dbReference type="OrthoDB" id="8617387at2"/>
<protein>
    <submittedName>
        <fullName evidence="2 3">Choloylglycine hydrolase</fullName>
    </submittedName>
</protein>
<dbReference type="EMBL" id="BJWI01000002">
    <property type="protein sequence ID" value="GEM00852.1"/>
    <property type="molecule type" value="Genomic_DNA"/>
</dbReference>
<dbReference type="NCBIfam" id="NF040521">
    <property type="entry name" value="C45_proenzyme"/>
    <property type="match status" value="1"/>
</dbReference>
<evidence type="ECO:0000259" key="1">
    <source>
        <dbReference type="Pfam" id="PF03417"/>
    </source>
</evidence>
<organism evidence="3 4">
    <name type="scientific">Halolactibacillus halophilus</name>
    <dbReference type="NCBI Taxonomy" id="306540"/>
    <lineage>
        <taxon>Bacteria</taxon>
        <taxon>Bacillati</taxon>
        <taxon>Bacillota</taxon>
        <taxon>Bacilli</taxon>
        <taxon>Bacillales</taxon>
        <taxon>Bacillaceae</taxon>
        <taxon>Halolactibacillus</taxon>
    </lineage>
</organism>
<dbReference type="InterPro" id="IPR005079">
    <property type="entry name" value="Peptidase_C45_hydrolase"/>
</dbReference>
<dbReference type="InterPro" id="IPR047801">
    <property type="entry name" value="Peptidase_C45"/>
</dbReference>
<dbReference type="EMBL" id="FOXC01000002">
    <property type="protein sequence ID" value="SFO95862.1"/>
    <property type="molecule type" value="Genomic_DNA"/>
</dbReference>
<dbReference type="GO" id="GO:0016787">
    <property type="term" value="F:hydrolase activity"/>
    <property type="evidence" value="ECO:0007669"/>
    <property type="project" value="UniProtKB-KW"/>
</dbReference>
<dbReference type="InterPro" id="IPR047794">
    <property type="entry name" value="C45_proenzyme-like"/>
</dbReference>
<proteinExistence type="predicted"/>
<dbReference type="Proteomes" id="UP000321547">
    <property type="component" value="Unassembled WGS sequence"/>
</dbReference>
<reference evidence="2 5" key="2">
    <citation type="submission" date="2019-07" db="EMBL/GenBank/DDBJ databases">
        <title>Whole genome shotgun sequence of Halolactibacillus halophilus NBRC 100868.</title>
        <authorList>
            <person name="Hosoyama A."/>
            <person name="Uohara A."/>
            <person name="Ohji S."/>
            <person name="Ichikawa N."/>
        </authorList>
    </citation>
    <scope>NUCLEOTIDE SEQUENCE [LARGE SCALE GENOMIC DNA]</scope>
    <source>
        <strain evidence="2 5">NBRC 100868</strain>
    </source>
</reference>
<dbReference type="InterPro" id="IPR029055">
    <property type="entry name" value="Ntn_hydrolases_N"/>
</dbReference>
<dbReference type="AlphaFoldDB" id="A0A1I5LF91"/>
<dbReference type="CDD" id="cd01935">
    <property type="entry name" value="Ntn_CGH_like"/>
    <property type="match status" value="1"/>
</dbReference>
<evidence type="ECO:0000313" key="4">
    <source>
        <dbReference type="Proteomes" id="UP000242243"/>
    </source>
</evidence>
<reference evidence="3 4" key="1">
    <citation type="submission" date="2016-10" db="EMBL/GenBank/DDBJ databases">
        <authorList>
            <person name="de Groot N.N."/>
        </authorList>
    </citation>
    <scope>NUCLEOTIDE SEQUENCE [LARGE SCALE GENOMIC DNA]</scope>
    <source>
        <strain evidence="3 4">DSM 17073</strain>
    </source>
</reference>
<name>A0A1I5LF91_9BACI</name>
<dbReference type="Gene3D" id="3.60.60.10">
    <property type="entry name" value="Penicillin V Acylase, Chain A"/>
    <property type="match status" value="1"/>
</dbReference>
<dbReference type="PANTHER" id="PTHR34180:SF1">
    <property type="entry name" value="BETA-ALANYL-DOPAMINE_CARCININE HYDROLASE"/>
    <property type="match status" value="1"/>
</dbReference>
<keyword evidence="3" id="KW-0378">Hydrolase</keyword>
<evidence type="ECO:0000313" key="2">
    <source>
        <dbReference type="EMBL" id="GEM00852.1"/>
    </source>
</evidence>
<dbReference type="PANTHER" id="PTHR34180">
    <property type="entry name" value="PEPTIDASE C45"/>
    <property type="match status" value="1"/>
</dbReference>
<gene>
    <name evidence="2" type="ORF">HHA03_03840</name>
    <name evidence="3" type="ORF">SAMN05421839_10240</name>
</gene>
<dbReference type="STRING" id="306540.SAMN05421839_10240"/>
<feature type="domain" description="Peptidase C45 hydrolase" evidence="1">
    <location>
        <begin position="104"/>
        <end position="310"/>
    </location>
</feature>
<dbReference type="SUPFAM" id="SSF56235">
    <property type="entry name" value="N-terminal nucleophile aminohydrolases (Ntn hydrolases)"/>
    <property type="match status" value="1"/>
</dbReference>
<evidence type="ECO:0000313" key="3">
    <source>
        <dbReference type="EMBL" id="SFO95862.1"/>
    </source>
</evidence>
<evidence type="ECO:0000313" key="5">
    <source>
        <dbReference type="Proteomes" id="UP000321547"/>
    </source>
</evidence>
<dbReference type="Pfam" id="PF03417">
    <property type="entry name" value="AAT"/>
    <property type="match status" value="1"/>
</dbReference>
<accession>A0A1I5LF91</accession>
<sequence length="348" mass="39917">MQNVSMDIVRFEGNHYQLGFEQGQSLKGSYLIESRRMQFNKRGKTHFLTDHDEALQLLTSIHAPIIDEIYGLRDALHLSTEEAIRHFAGYYIEVNKSGCSIMNGNNFFARNYDSHPDSYEGRFVIYQPTDGGYRSMGPSMQVTGRTDGINEKGLVVGYNFTNRRHSGDGFICNMIARLLLETTANVDEAVELLKTIPHRRSFSYVLMDQTGKSVVVEATPRQVVTRQAHMCTNHFDILTGDNRYQYDESRERLEKVTANWQLDMTIKQVYETFNTETADIFSTDYEHSSGTLHTIVYQPNEAVAYVGVARQTQPVRIDLNDSNKARGVYVKQIKGHLDWPRPYLNERT</sequence>
<dbReference type="RefSeq" id="WP_089829592.1">
    <property type="nucleotide sequence ID" value="NZ_BJWI01000002.1"/>
</dbReference>
<dbReference type="Proteomes" id="UP000242243">
    <property type="component" value="Unassembled WGS sequence"/>
</dbReference>
<keyword evidence="5" id="KW-1185">Reference proteome</keyword>